<feature type="transmembrane region" description="Helical" evidence="13">
    <location>
        <begin position="138"/>
        <end position="160"/>
    </location>
</feature>
<comment type="similarity">
    <text evidence="12">Belongs to the G-protein coupled receptor 1 family.</text>
</comment>
<feature type="domain" description="G-protein coupled receptors family 1 profile" evidence="14">
    <location>
        <begin position="38"/>
        <end position="317"/>
    </location>
</feature>
<name>A0ABS2XEH8_POLSP</name>
<evidence type="ECO:0000256" key="8">
    <source>
        <dbReference type="ARBA" id="ARBA00023170"/>
    </source>
</evidence>
<feature type="non-terminal residue" evidence="15">
    <location>
        <position position="1"/>
    </location>
</feature>
<keyword evidence="8 12" id="KW-0675">Receptor</keyword>
<dbReference type="PROSITE" id="PS00237">
    <property type="entry name" value="G_PROTEIN_RECEP_F1_1"/>
    <property type="match status" value="1"/>
</dbReference>
<organism evidence="15 16">
    <name type="scientific">Polyodon spathula</name>
    <name type="common">North American paddlefish</name>
    <name type="synonym">Squalus spathula</name>
    <dbReference type="NCBI Taxonomy" id="7913"/>
    <lineage>
        <taxon>Eukaryota</taxon>
        <taxon>Metazoa</taxon>
        <taxon>Chordata</taxon>
        <taxon>Craniata</taxon>
        <taxon>Vertebrata</taxon>
        <taxon>Euteleostomi</taxon>
        <taxon>Actinopterygii</taxon>
        <taxon>Chondrostei</taxon>
        <taxon>Acipenseriformes</taxon>
        <taxon>Polyodontidae</taxon>
        <taxon>Polyodon</taxon>
    </lineage>
</organism>
<reference evidence="15" key="1">
    <citation type="journal article" date="2021" name="Cell">
        <title>Tracing the genetic footprints of vertebrate landing in non-teleost ray-finned fishes.</title>
        <authorList>
            <person name="Bi X."/>
            <person name="Wang K."/>
            <person name="Yang L."/>
            <person name="Pan H."/>
            <person name="Jiang H."/>
            <person name="Wei Q."/>
            <person name="Fang M."/>
            <person name="Yu H."/>
            <person name="Zhu C."/>
            <person name="Cai Y."/>
            <person name="He Y."/>
            <person name="Gan X."/>
            <person name="Zeng H."/>
            <person name="Yu D."/>
            <person name="Zhu Y."/>
            <person name="Jiang H."/>
            <person name="Qiu Q."/>
            <person name="Yang H."/>
            <person name="Zhang Y.E."/>
            <person name="Wang W."/>
            <person name="Zhu M."/>
            <person name="He S."/>
            <person name="Zhang G."/>
        </authorList>
    </citation>
    <scope>NUCLEOTIDE SEQUENCE</scope>
    <source>
        <strain evidence="15">Pddl_001</strain>
    </source>
</reference>
<evidence type="ECO:0000256" key="9">
    <source>
        <dbReference type="ARBA" id="ARBA00023180"/>
    </source>
</evidence>
<dbReference type="PANTHER" id="PTHR24241">
    <property type="entry name" value="NEUROPEPTIDE RECEPTOR-RELATED G-PROTEIN COUPLED RECEPTOR"/>
    <property type="match status" value="1"/>
</dbReference>
<keyword evidence="3 12" id="KW-0812">Transmembrane</keyword>
<dbReference type="PRINTS" id="PR01570">
    <property type="entry name" value="NPFFRECEPTOR"/>
</dbReference>
<dbReference type="Pfam" id="PF00001">
    <property type="entry name" value="7tm_1"/>
    <property type="match status" value="1"/>
</dbReference>
<keyword evidence="10 12" id="KW-0807">Transducer</keyword>
<feature type="transmembrane region" description="Helical" evidence="13">
    <location>
        <begin position="195"/>
        <end position="216"/>
    </location>
</feature>
<evidence type="ECO:0000256" key="10">
    <source>
        <dbReference type="ARBA" id="ARBA00023224"/>
    </source>
</evidence>
<gene>
    <name evidence="15" type="primary">Npffr2_3</name>
    <name evidence="15" type="ORF">GTO93_0015100</name>
</gene>
<evidence type="ECO:0000256" key="13">
    <source>
        <dbReference type="SAM" id="Phobius"/>
    </source>
</evidence>
<keyword evidence="2" id="KW-1003">Cell membrane</keyword>
<dbReference type="Proteomes" id="UP001166093">
    <property type="component" value="Unassembled WGS sequence"/>
</dbReference>
<evidence type="ECO:0000256" key="2">
    <source>
        <dbReference type="ARBA" id="ARBA00022475"/>
    </source>
</evidence>
<dbReference type="PRINTS" id="PR01572">
    <property type="entry name" value="NPFFRECEPTR2"/>
</dbReference>
<feature type="transmembrane region" description="Helical" evidence="13">
    <location>
        <begin position="99"/>
        <end position="117"/>
    </location>
</feature>
<dbReference type="InterPro" id="IPR005397">
    <property type="entry name" value="NPFF_rcpt_2"/>
</dbReference>
<evidence type="ECO:0000256" key="4">
    <source>
        <dbReference type="ARBA" id="ARBA00022989"/>
    </source>
</evidence>
<evidence type="ECO:0000256" key="7">
    <source>
        <dbReference type="ARBA" id="ARBA00023157"/>
    </source>
</evidence>
<evidence type="ECO:0000256" key="6">
    <source>
        <dbReference type="ARBA" id="ARBA00023136"/>
    </source>
</evidence>
<keyword evidence="9" id="KW-0325">Glycoprotein</keyword>
<evidence type="ECO:0000259" key="14">
    <source>
        <dbReference type="PROSITE" id="PS50262"/>
    </source>
</evidence>
<evidence type="ECO:0000256" key="5">
    <source>
        <dbReference type="ARBA" id="ARBA00023040"/>
    </source>
</evidence>
<accession>A0ABS2XEH8</accession>
<dbReference type="Gene3D" id="1.20.1070.10">
    <property type="entry name" value="Rhodopsin 7-helix transmembrane proteins"/>
    <property type="match status" value="1"/>
</dbReference>
<dbReference type="PROSITE" id="PS50262">
    <property type="entry name" value="G_PROTEIN_RECEP_F1_2"/>
    <property type="match status" value="1"/>
</dbReference>
<dbReference type="SMART" id="SM01381">
    <property type="entry name" value="7TM_GPCR_Srsx"/>
    <property type="match status" value="1"/>
</dbReference>
<dbReference type="InterPro" id="IPR017452">
    <property type="entry name" value="GPCR_Rhodpsn_7TM"/>
</dbReference>
<dbReference type="EMBL" id="JAAWVQ010022446">
    <property type="protein sequence ID" value="MBN3272620.1"/>
    <property type="molecule type" value="Genomic_DNA"/>
</dbReference>
<feature type="non-terminal residue" evidence="15">
    <location>
        <position position="421"/>
    </location>
</feature>
<evidence type="ECO:0000256" key="11">
    <source>
        <dbReference type="ARBA" id="ARBA00025478"/>
    </source>
</evidence>
<dbReference type="PRINTS" id="PR00237">
    <property type="entry name" value="GPCRRHODOPSN"/>
</dbReference>
<comment type="caution">
    <text evidence="15">The sequence shown here is derived from an EMBL/GenBank/DDBJ whole genome shotgun (WGS) entry which is preliminary data.</text>
</comment>
<keyword evidence="7" id="KW-1015">Disulfide bond</keyword>
<evidence type="ECO:0000256" key="12">
    <source>
        <dbReference type="RuleBase" id="RU000688"/>
    </source>
</evidence>
<comment type="subcellular location">
    <subcellularLocation>
        <location evidence="1">Cell membrane</location>
        <topology evidence="1">Multi-pass membrane protein</topology>
    </subcellularLocation>
</comment>
<dbReference type="InterPro" id="IPR005395">
    <property type="entry name" value="NPFF_rcpt"/>
</dbReference>
<keyword evidence="5 12" id="KW-0297">G-protein coupled receptor</keyword>
<keyword evidence="6 13" id="KW-0472">Membrane</keyword>
<evidence type="ECO:0000256" key="3">
    <source>
        <dbReference type="ARBA" id="ARBA00022692"/>
    </source>
</evidence>
<feature type="transmembrane region" description="Helical" evidence="13">
    <location>
        <begin position="256"/>
        <end position="277"/>
    </location>
</feature>
<evidence type="ECO:0000313" key="16">
    <source>
        <dbReference type="Proteomes" id="UP001166093"/>
    </source>
</evidence>
<feature type="transmembrane region" description="Helical" evidence="13">
    <location>
        <begin position="58"/>
        <end position="79"/>
    </location>
</feature>
<evidence type="ECO:0000256" key="1">
    <source>
        <dbReference type="ARBA" id="ARBA00004651"/>
    </source>
</evidence>
<dbReference type="PANTHER" id="PTHR24241:SF82">
    <property type="entry name" value="NEUROPEPTIDE FF RECEPTOR 1-RELATED"/>
    <property type="match status" value="1"/>
</dbReference>
<proteinExistence type="inferred from homology"/>
<keyword evidence="4 13" id="KW-1133">Transmembrane helix</keyword>
<dbReference type="InterPro" id="IPR000276">
    <property type="entry name" value="GPCR_Rhodpsn"/>
</dbReference>
<comment type="function">
    <text evidence="11">Receptor for NPAF (A-18-F-amide) and NPFF (F-8-F-amide) neuropeptides, also known as morphine-modulating peptides. Can also be activated by a variety of naturally occurring or synthetic FMRF-amide like ligands. This receptor mediates its action by association with G proteins that activate a phosphatidylinositol-calcium second messenger system.</text>
</comment>
<evidence type="ECO:0000313" key="15">
    <source>
        <dbReference type="EMBL" id="MBN3272620.1"/>
    </source>
</evidence>
<dbReference type="SUPFAM" id="SSF81321">
    <property type="entry name" value="Family A G protein-coupled receptor-like"/>
    <property type="match status" value="1"/>
</dbReference>
<feature type="transmembrane region" description="Helical" evidence="13">
    <location>
        <begin position="20"/>
        <end position="46"/>
    </location>
</feature>
<keyword evidence="16" id="KW-1185">Reference proteome</keyword>
<sequence>MSDNERNISYSPYYQHSPPVAAIYIASYLFIFLLCMVGNVLVCLIVMKNKRMRTVTNLFIFNLAISDLLVGIFCIPTTLVDNLITGWPYSNVVCKLSGLVQGTSVSASVFTLVAIAVDRFRCIVHPFKPKLTLLEAGIAVVIIWVLAVAIMCPSAVMLTVSQVQDHYMVHNHDYNHTYPLFSCFEDWPDKQMRRIYTTVLFGHIYLAPLTLIVVMYSRIVVKLYKSSVPVSNSVARGPHQPHPEGRNVVPRKKNKVIKMLITVALLFMLSWLPLWTLMLLTDYASQTDEQLSLLTGYIFPFAHWLAFSNSSVNPIIYGYFNENFKRGFQNAFHFQWCSERAEPREAYCHRVTAGNVGNFGARNKVYTDRDCSDSDCLTKESRMVHGGSSRALQPILKQGLNIKDIDKIPPLSSGVCQAWEG</sequence>
<protein>
    <submittedName>
        <fullName evidence="15">NPFF2 protein</fullName>
    </submittedName>
</protein>
<feature type="transmembrane region" description="Helical" evidence="13">
    <location>
        <begin position="297"/>
        <end position="320"/>
    </location>
</feature>